<dbReference type="AlphaFoldDB" id="A0AAE1WAU1"/>
<dbReference type="Pfam" id="PF07727">
    <property type="entry name" value="RVT_2"/>
    <property type="match status" value="1"/>
</dbReference>
<accession>A0AAE1WAU1</accession>
<keyword evidence="4" id="KW-1185">Reference proteome</keyword>
<reference evidence="3" key="2">
    <citation type="journal article" date="2024" name="Plant">
        <title>Genomic evolution and insights into agronomic trait innovations of Sesamum species.</title>
        <authorList>
            <person name="Miao H."/>
            <person name="Wang L."/>
            <person name="Qu L."/>
            <person name="Liu H."/>
            <person name="Sun Y."/>
            <person name="Le M."/>
            <person name="Wang Q."/>
            <person name="Wei S."/>
            <person name="Zheng Y."/>
            <person name="Lin W."/>
            <person name="Duan Y."/>
            <person name="Cao H."/>
            <person name="Xiong S."/>
            <person name="Wang X."/>
            <person name="Wei L."/>
            <person name="Li C."/>
            <person name="Ma Q."/>
            <person name="Ju M."/>
            <person name="Zhao R."/>
            <person name="Li G."/>
            <person name="Mu C."/>
            <person name="Tian Q."/>
            <person name="Mei H."/>
            <person name="Zhang T."/>
            <person name="Gao T."/>
            <person name="Zhang H."/>
        </authorList>
    </citation>
    <scope>NUCLEOTIDE SEQUENCE</scope>
    <source>
        <strain evidence="3">K16</strain>
    </source>
</reference>
<feature type="domain" description="Reverse transcriptase Ty1/copia-type" evidence="2">
    <location>
        <begin position="49"/>
        <end position="107"/>
    </location>
</feature>
<dbReference type="InterPro" id="IPR013103">
    <property type="entry name" value="RVT_2"/>
</dbReference>
<sequence>MGKISNVGVNPSSASPTHEESNEPRRSKRARVVKDFGNDFVTYNIEDDLMDVKIAFLYGEFEEEIYMDQLEGFVAHSNEHKVCKLVKSLYGLQQSPKQWHEKFDKTILAMASP</sequence>
<feature type="region of interest" description="Disordered" evidence="1">
    <location>
        <begin position="1"/>
        <end position="29"/>
    </location>
</feature>
<evidence type="ECO:0000259" key="2">
    <source>
        <dbReference type="Pfam" id="PF07727"/>
    </source>
</evidence>
<evidence type="ECO:0000313" key="3">
    <source>
        <dbReference type="EMBL" id="KAK4389716.1"/>
    </source>
</evidence>
<feature type="compositionally biased region" description="Polar residues" evidence="1">
    <location>
        <begin position="7"/>
        <end position="16"/>
    </location>
</feature>
<organism evidence="3 4">
    <name type="scientific">Sesamum angolense</name>
    <dbReference type="NCBI Taxonomy" id="2727404"/>
    <lineage>
        <taxon>Eukaryota</taxon>
        <taxon>Viridiplantae</taxon>
        <taxon>Streptophyta</taxon>
        <taxon>Embryophyta</taxon>
        <taxon>Tracheophyta</taxon>
        <taxon>Spermatophyta</taxon>
        <taxon>Magnoliopsida</taxon>
        <taxon>eudicotyledons</taxon>
        <taxon>Gunneridae</taxon>
        <taxon>Pentapetalae</taxon>
        <taxon>asterids</taxon>
        <taxon>lamiids</taxon>
        <taxon>Lamiales</taxon>
        <taxon>Pedaliaceae</taxon>
        <taxon>Sesamum</taxon>
    </lineage>
</organism>
<proteinExistence type="predicted"/>
<reference evidence="3" key="1">
    <citation type="submission" date="2020-06" db="EMBL/GenBank/DDBJ databases">
        <authorList>
            <person name="Li T."/>
            <person name="Hu X."/>
            <person name="Zhang T."/>
            <person name="Song X."/>
            <person name="Zhang H."/>
            <person name="Dai N."/>
            <person name="Sheng W."/>
            <person name="Hou X."/>
            <person name="Wei L."/>
        </authorList>
    </citation>
    <scope>NUCLEOTIDE SEQUENCE</scope>
    <source>
        <strain evidence="3">K16</strain>
        <tissue evidence="3">Leaf</tissue>
    </source>
</reference>
<evidence type="ECO:0000256" key="1">
    <source>
        <dbReference type="SAM" id="MobiDB-lite"/>
    </source>
</evidence>
<protein>
    <submittedName>
        <fullName evidence="3">Retrovirus-related Pol polyprotein from transposon TNT 1-94</fullName>
    </submittedName>
</protein>
<comment type="caution">
    <text evidence="3">The sequence shown here is derived from an EMBL/GenBank/DDBJ whole genome shotgun (WGS) entry which is preliminary data.</text>
</comment>
<dbReference type="EMBL" id="JACGWL010000013">
    <property type="protein sequence ID" value="KAK4389716.1"/>
    <property type="molecule type" value="Genomic_DNA"/>
</dbReference>
<evidence type="ECO:0000313" key="4">
    <source>
        <dbReference type="Proteomes" id="UP001289374"/>
    </source>
</evidence>
<gene>
    <name evidence="3" type="ORF">Sango_2308600</name>
</gene>
<dbReference type="Proteomes" id="UP001289374">
    <property type="component" value="Unassembled WGS sequence"/>
</dbReference>
<name>A0AAE1WAU1_9LAMI</name>